<dbReference type="PANTHER" id="PTHR11102:SF160">
    <property type="entry name" value="ERAD-ASSOCIATED E3 UBIQUITIN-PROTEIN LIGASE COMPONENT HRD3"/>
    <property type="match status" value="1"/>
</dbReference>
<dbReference type="VEuPathDB" id="FungiDB:RhiirA1_470379"/>
<feature type="non-terminal residue" evidence="5">
    <location>
        <position position="1317"/>
    </location>
</feature>
<dbReference type="Proteomes" id="UP000233469">
    <property type="component" value="Unassembled WGS sequence"/>
</dbReference>
<dbReference type="InterPro" id="IPR011009">
    <property type="entry name" value="Kinase-like_dom_sf"/>
</dbReference>
<dbReference type="SMART" id="SM00671">
    <property type="entry name" value="SEL1"/>
    <property type="match status" value="21"/>
</dbReference>
<dbReference type="InterPro" id="IPR017441">
    <property type="entry name" value="Protein_kinase_ATP_BS"/>
</dbReference>
<dbReference type="InterPro" id="IPR000719">
    <property type="entry name" value="Prot_kinase_dom"/>
</dbReference>
<dbReference type="InterPro" id="IPR001245">
    <property type="entry name" value="Ser-Thr/Tyr_kinase_cat_dom"/>
</dbReference>
<organism evidence="5 6">
    <name type="scientific">Rhizophagus irregularis</name>
    <dbReference type="NCBI Taxonomy" id="588596"/>
    <lineage>
        <taxon>Eukaryota</taxon>
        <taxon>Fungi</taxon>
        <taxon>Fungi incertae sedis</taxon>
        <taxon>Mucoromycota</taxon>
        <taxon>Glomeromycotina</taxon>
        <taxon>Glomeromycetes</taxon>
        <taxon>Glomerales</taxon>
        <taxon>Glomeraceae</taxon>
        <taxon>Rhizophagus</taxon>
    </lineage>
</organism>
<keyword evidence="2" id="KW-0067">ATP-binding</keyword>
<dbReference type="PANTHER" id="PTHR11102">
    <property type="entry name" value="SEL-1-LIKE PROTEIN"/>
    <property type="match status" value="1"/>
</dbReference>
<dbReference type="InterPro" id="IPR011990">
    <property type="entry name" value="TPR-like_helical_dom_sf"/>
</dbReference>
<dbReference type="Pfam" id="PF08238">
    <property type="entry name" value="Sel1"/>
    <property type="match status" value="22"/>
</dbReference>
<dbReference type="SUPFAM" id="SSF81901">
    <property type="entry name" value="HCP-like"/>
    <property type="match status" value="5"/>
</dbReference>
<dbReference type="EMBL" id="LLXL01002334">
    <property type="protein sequence ID" value="PKK61117.1"/>
    <property type="molecule type" value="Genomic_DNA"/>
</dbReference>
<comment type="caution">
    <text evidence="5">The sequence shown here is derived from an EMBL/GenBank/DDBJ whole genome shotgun (WGS) entry which is preliminary data.</text>
</comment>
<proteinExistence type="inferred from homology"/>
<reference evidence="5 6" key="2">
    <citation type="submission" date="2017-10" db="EMBL/GenBank/DDBJ databases">
        <title>Extensive intraspecific genome diversity in a model arbuscular mycorrhizal fungus.</title>
        <authorList>
            <person name="Chen E.C.H."/>
            <person name="Morin E."/>
            <person name="Baudet D."/>
            <person name="Noel J."/>
            <person name="Ndikumana S."/>
            <person name="Charron P."/>
            <person name="St-Onge C."/>
            <person name="Giorgi J."/>
            <person name="Grigoriev I.V."/>
            <person name="Roux C."/>
            <person name="Martin F.M."/>
            <person name="Corradi N."/>
        </authorList>
    </citation>
    <scope>NUCLEOTIDE SEQUENCE [LARGE SCALE GENOMIC DNA]</scope>
    <source>
        <strain evidence="5 6">C2</strain>
    </source>
</reference>
<dbReference type="PRINTS" id="PR00109">
    <property type="entry name" value="TYRKINASE"/>
</dbReference>
<dbReference type="GO" id="GO:0005524">
    <property type="term" value="F:ATP binding"/>
    <property type="evidence" value="ECO:0007669"/>
    <property type="project" value="UniProtKB-UniRule"/>
</dbReference>
<feature type="compositionally biased region" description="Polar residues" evidence="3">
    <location>
        <begin position="335"/>
        <end position="348"/>
    </location>
</feature>
<sequence>MSKDAKEDLNYYINRENIRQYEYPDFKNIQLIGSGSYGIVYRVNWKSSNRFFALKSFINYNDKQTLREVIKELKLHRSVDYHENIIRLYGITKVELDATQKYSFVMEYANNGTLNTYLKEHFSELDWTDKYQLASQLASAVEFLHEEDIIHRDLHGNNILIHQKSIKLADFGLSKKIVEASSNTSVLGVIPYVDPKSFNDKEKYKLNKKSDVYSVGVLLWQISSGHRPFHEDDYGPSLMLSILNGKREKIIDGTPVRYSKLYTECWGDEPNKRPNIQEIISTLESINSLIEIDAIIDGKKVSYSMVVETDSELSKKTIDLNKELIQPNDGGLNIPSDSNKGNRGSTNELIPKGESNIIMKYKNRMTSSESPSNASASEQVNQVTKSSNDFIEFLNLDKIIAYVIEKHDKGATFDQAQQLISEHILQINQATDELIKWLLKNQDKTQHIWFLGLFYYYNIGVEENVIKAFELFSKAADNNYPIAQVYLAKCYYDGYGTEEDKKSAFYWYQKSAENGSVVGQFYLGNFYEYGIAIVKHEKKSFYWYDTAAKNGNNTAKLYLAHCYRLGKGVEKDKVIAFKYYKNLAKQENADAQLQVGNCFYYGIGTKIDNILAKCWYEKATNNGNIIAKNILKKYYNVKMRVEMDKSKKTKVYKILFHKSLSQLGFYCVGKLLLKTNYEKSFHYFQKAAENGCKFAQFNLGGCYQLGDGVRKDLRKSFELYKKSAEQGYINAQSQLIYYSIKAFELAKIIAEKGYNDAQYLLGRYYKYGKGVDKDENKAFELFNKLAKDTKYFVSGKKEIKINKQKDFEYSKIFAENINKHLKYELGYCYSKGVGTEVNKTKAFELYKIAAEKGYLNALPQLGYCYEYGEGTEKNLEKAFYWYNKAAKIGNKVAQYNLGNCYKNGSGVEKNEAKAFEYYKKSADQGCLNAQVWLGYCYNEGIGTGVDKTKVFEFFKMAAEGGNCSAQNSLALMYENGEGTEKDLEKAFYWYNEAAEDGDKVALYNIGECYELGNDSVYKFRTEKNLEKAFYWYNKAAKDGNKVAQYNLGNCYKNGSGVEKNEAKAFKYYQKSADQEYLDALLQLGYCYEFGKGTEKNLKKAFYWYNKAAKDGNKIAQYNLGNCYKNGRGVEKNETKAFEYYKESADQGYLNALLQLGYCYEYGEGTEKNLEKAFYCGVEKNEAKAFEYYKISADQGYLNAQIRLGNCYKKGIGTEVDKTKAFELYKLAAEKGNDFAQNRLGSLYQYGKGTEKCLEKAFYWYNKAAESGNKTGLHNVGECYELGNGVNKDLIKAFEYNKKSAENRHISAKFQLGYYYVN</sequence>
<reference evidence="5 6" key="1">
    <citation type="submission" date="2016-04" db="EMBL/GenBank/DDBJ databases">
        <title>Genome analyses suggest a sexual origin of heterokaryosis in a supposedly ancient asexual fungus.</title>
        <authorList>
            <person name="Ropars J."/>
            <person name="Sedzielewska K."/>
            <person name="Noel J."/>
            <person name="Charron P."/>
            <person name="Farinelli L."/>
            <person name="Marton T."/>
            <person name="Kruger M."/>
            <person name="Pelin A."/>
            <person name="Brachmann A."/>
            <person name="Corradi N."/>
        </authorList>
    </citation>
    <scope>NUCLEOTIDE SEQUENCE [LARGE SCALE GENOMIC DNA]</scope>
    <source>
        <strain evidence="5 6">C2</strain>
    </source>
</reference>
<dbReference type="VEuPathDB" id="FungiDB:RhiirFUN_024481"/>
<evidence type="ECO:0000256" key="3">
    <source>
        <dbReference type="SAM" id="MobiDB-lite"/>
    </source>
</evidence>
<evidence type="ECO:0000256" key="1">
    <source>
        <dbReference type="ARBA" id="ARBA00038101"/>
    </source>
</evidence>
<evidence type="ECO:0000313" key="5">
    <source>
        <dbReference type="EMBL" id="PKK61117.1"/>
    </source>
</evidence>
<evidence type="ECO:0000313" key="6">
    <source>
        <dbReference type="Proteomes" id="UP000233469"/>
    </source>
</evidence>
<dbReference type="InterPro" id="IPR050767">
    <property type="entry name" value="Sel1_AlgK"/>
</dbReference>
<evidence type="ECO:0000259" key="4">
    <source>
        <dbReference type="PROSITE" id="PS50011"/>
    </source>
</evidence>
<protein>
    <recommendedName>
        <fullName evidence="4">Protein kinase domain-containing protein</fullName>
    </recommendedName>
</protein>
<keyword evidence="2" id="KW-0547">Nucleotide-binding</keyword>
<dbReference type="SUPFAM" id="SSF56112">
    <property type="entry name" value="Protein kinase-like (PK-like)"/>
    <property type="match status" value="1"/>
</dbReference>
<dbReference type="PROSITE" id="PS00107">
    <property type="entry name" value="PROTEIN_KINASE_ATP"/>
    <property type="match status" value="1"/>
</dbReference>
<accession>A0A2N1MHJ8</accession>
<name>A0A2N1MHJ8_9GLOM</name>
<comment type="similarity">
    <text evidence="1">Belongs to the sel-1 family.</text>
</comment>
<dbReference type="Gene3D" id="1.25.40.10">
    <property type="entry name" value="Tetratricopeptide repeat domain"/>
    <property type="match status" value="4"/>
</dbReference>
<dbReference type="GO" id="GO:0004672">
    <property type="term" value="F:protein kinase activity"/>
    <property type="evidence" value="ECO:0007669"/>
    <property type="project" value="InterPro"/>
</dbReference>
<dbReference type="Pfam" id="PF00069">
    <property type="entry name" value="Pkinase"/>
    <property type="match status" value="1"/>
</dbReference>
<evidence type="ECO:0000256" key="2">
    <source>
        <dbReference type="PROSITE-ProRule" id="PRU10141"/>
    </source>
</evidence>
<dbReference type="PROSITE" id="PS50011">
    <property type="entry name" value="PROTEIN_KINASE_DOM"/>
    <property type="match status" value="1"/>
</dbReference>
<gene>
    <name evidence="5" type="ORF">RhiirC2_792294</name>
</gene>
<dbReference type="VEuPathDB" id="FungiDB:FUN_025098"/>
<feature type="domain" description="Protein kinase" evidence="4">
    <location>
        <begin position="26"/>
        <end position="290"/>
    </location>
</feature>
<dbReference type="Gene3D" id="1.10.510.10">
    <property type="entry name" value="Transferase(Phosphotransferase) domain 1"/>
    <property type="match status" value="1"/>
</dbReference>
<feature type="region of interest" description="Disordered" evidence="3">
    <location>
        <begin position="329"/>
        <end position="349"/>
    </location>
</feature>
<feature type="binding site" evidence="2">
    <location>
        <position position="55"/>
    </location>
    <ligand>
        <name>ATP</name>
        <dbReference type="ChEBI" id="CHEBI:30616"/>
    </ligand>
</feature>
<dbReference type="InterPro" id="IPR006597">
    <property type="entry name" value="Sel1-like"/>
</dbReference>